<keyword evidence="4" id="KW-0235">DNA replication</keyword>
<evidence type="ECO:0000313" key="15">
    <source>
        <dbReference type="EMBL" id="HIX46155.1"/>
    </source>
</evidence>
<dbReference type="PRINTS" id="PR00502">
    <property type="entry name" value="NUDIXFAMILY"/>
</dbReference>
<name>A0A9D1VT93_9FIRM</name>
<dbReference type="EMBL" id="DXFD01000007">
    <property type="protein sequence ID" value="HIX46155.1"/>
    <property type="molecule type" value="Genomic_DNA"/>
</dbReference>
<dbReference type="SUPFAM" id="SSF55811">
    <property type="entry name" value="Nudix"/>
    <property type="match status" value="1"/>
</dbReference>
<evidence type="ECO:0000256" key="10">
    <source>
        <dbReference type="ARBA" id="ARBA00035861"/>
    </source>
</evidence>
<organism evidence="15 16">
    <name type="scientific">Candidatus Borkfalkia faecigallinarum</name>
    <dbReference type="NCBI Taxonomy" id="2838509"/>
    <lineage>
        <taxon>Bacteria</taxon>
        <taxon>Bacillati</taxon>
        <taxon>Bacillota</taxon>
        <taxon>Clostridia</taxon>
        <taxon>Christensenellales</taxon>
        <taxon>Christensenellaceae</taxon>
        <taxon>Candidatus Borkfalkia</taxon>
    </lineage>
</organism>
<comment type="caution">
    <text evidence="15">The sequence shown here is derived from an EMBL/GenBank/DDBJ whole genome shotgun (WGS) entry which is preliminary data.</text>
</comment>
<protein>
    <recommendedName>
        <fullName evidence="11">8-oxo-dGTP diphosphatase</fullName>
        <ecNumber evidence="11">3.6.1.55</ecNumber>
    </recommendedName>
</protein>
<dbReference type="PROSITE" id="PS00893">
    <property type="entry name" value="NUDIX_BOX"/>
    <property type="match status" value="1"/>
</dbReference>
<dbReference type="PANTHER" id="PTHR47707:SF1">
    <property type="entry name" value="NUDIX HYDROLASE FAMILY PROTEIN"/>
    <property type="match status" value="1"/>
</dbReference>
<reference evidence="15" key="2">
    <citation type="submission" date="2021-04" db="EMBL/GenBank/DDBJ databases">
        <authorList>
            <person name="Gilroy R."/>
        </authorList>
    </citation>
    <scope>NUCLEOTIDE SEQUENCE</scope>
    <source>
        <strain evidence="15">26628</strain>
    </source>
</reference>
<dbReference type="InterPro" id="IPR047127">
    <property type="entry name" value="MutT-like"/>
</dbReference>
<dbReference type="InterPro" id="IPR015797">
    <property type="entry name" value="NUDIX_hydrolase-like_dom_sf"/>
</dbReference>
<dbReference type="EC" id="3.6.1.55" evidence="11"/>
<accession>A0A9D1VT93</accession>
<dbReference type="Proteomes" id="UP000824249">
    <property type="component" value="Unassembled WGS sequence"/>
</dbReference>
<dbReference type="InterPro" id="IPR020476">
    <property type="entry name" value="Nudix_hydrolase"/>
</dbReference>
<dbReference type="Pfam" id="PF00293">
    <property type="entry name" value="NUDIX"/>
    <property type="match status" value="1"/>
</dbReference>
<dbReference type="PANTHER" id="PTHR47707">
    <property type="entry name" value="8-OXO-DGTP DIPHOSPHATASE"/>
    <property type="match status" value="1"/>
</dbReference>
<dbReference type="GO" id="GO:0044716">
    <property type="term" value="F:8-oxo-GDP phosphatase activity"/>
    <property type="evidence" value="ECO:0007669"/>
    <property type="project" value="TreeGrafter"/>
</dbReference>
<evidence type="ECO:0000256" key="3">
    <source>
        <dbReference type="ARBA" id="ARBA00022457"/>
    </source>
</evidence>
<feature type="region of interest" description="Disordered" evidence="13">
    <location>
        <begin position="128"/>
        <end position="147"/>
    </location>
</feature>
<proteinExistence type="inferred from homology"/>
<keyword evidence="7 12" id="KW-0378">Hydrolase</keyword>
<dbReference type="GO" id="GO:0046872">
    <property type="term" value="F:metal ion binding"/>
    <property type="evidence" value="ECO:0007669"/>
    <property type="project" value="UniProtKB-KW"/>
</dbReference>
<dbReference type="InterPro" id="IPR000086">
    <property type="entry name" value="NUDIX_hydrolase_dom"/>
</dbReference>
<dbReference type="GO" id="GO:0044715">
    <property type="term" value="F:8-oxo-dGDP phosphatase activity"/>
    <property type="evidence" value="ECO:0007669"/>
    <property type="project" value="TreeGrafter"/>
</dbReference>
<dbReference type="GO" id="GO:0008413">
    <property type="term" value="F:8-oxo-7,8-dihydroguanosine triphosphate pyrophosphatase activity"/>
    <property type="evidence" value="ECO:0007669"/>
    <property type="project" value="TreeGrafter"/>
</dbReference>
<dbReference type="GO" id="GO:0006281">
    <property type="term" value="P:DNA repair"/>
    <property type="evidence" value="ECO:0007669"/>
    <property type="project" value="UniProtKB-KW"/>
</dbReference>
<evidence type="ECO:0000256" key="12">
    <source>
        <dbReference type="RuleBase" id="RU003476"/>
    </source>
</evidence>
<sequence length="147" mass="16505">MKKHLQVVGAVVVREGKVLAARRGESRYPYVAHKYEFVGGKVEAGETEEEALLRELREELRVQARVLAPFACVTHEYPDFIVTLHTYRCEFLSDFCNTEHEALEWMPLAALDPAAWAPADAPVVQKLRDTPVAEKSRDAGCHGGETR</sequence>
<dbReference type="InterPro" id="IPR020084">
    <property type="entry name" value="NUDIX_hydrolase_CS"/>
</dbReference>
<feature type="domain" description="Nudix hydrolase" evidence="14">
    <location>
        <begin position="3"/>
        <end position="128"/>
    </location>
</feature>
<evidence type="ECO:0000256" key="8">
    <source>
        <dbReference type="ARBA" id="ARBA00022842"/>
    </source>
</evidence>
<keyword evidence="8" id="KW-0460">Magnesium</keyword>
<comment type="catalytic activity">
    <reaction evidence="10">
        <text>8-oxo-dGTP + H2O = 8-oxo-dGMP + diphosphate + H(+)</text>
        <dbReference type="Rhea" id="RHEA:31575"/>
        <dbReference type="ChEBI" id="CHEBI:15377"/>
        <dbReference type="ChEBI" id="CHEBI:15378"/>
        <dbReference type="ChEBI" id="CHEBI:33019"/>
        <dbReference type="ChEBI" id="CHEBI:63224"/>
        <dbReference type="ChEBI" id="CHEBI:77896"/>
        <dbReference type="EC" id="3.6.1.55"/>
    </reaction>
</comment>
<keyword evidence="9" id="KW-0234">DNA repair</keyword>
<evidence type="ECO:0000313" key="16">
    <source>
        <dbReference type="Proteomes" id="UP000824249"/>
    </source>
</evidence>
<comment type="similarity">
    <text evidence="2 12">Belongs to the Nudix hydrolase family.</text>
</comment>
<evidence type="ECO:0000259" key="14">
    <source>
        <dbReference type="PROSITE" id="PS51462"/>
    </source>
</evidence>
<evidence type="ECO:0000256" key="1">
    <source>
        <dbReference type="ARBA" id="ARBA00001946"/>
    </source>
</evidence>
<reference evidence="15" key="1">
    <citation type="journal article" date="2021" name="PeerJ">
        <title>Extensive microbial diversity within the chicken gut microbiome revealed by metagenomics and culture.</title>
        <authorList>
            <person name="Gilroy R."/>
            <person name="Ravi A."/>
            <person name="Getino M."/>
            <person name="Pursley I."/>
            <person name="Horton D.L."/>
            <person name="Alikhan N.F."/>
            <person name="Baker D."/>
            <person name="Gharbi K."/>
            <person name="Hall N."/>
            <person name="Watson M."/>
            <person name="Adriaenssens E.M."/>
            <person name="Foster-Nyarko E."/>
            <person name="Jarju S."/>
            <person name="Secka A."/>
            <person name="Antonio M."/>
            <person name="Oren A."/>
            <person name="Chaudhuri R.R."/>
            <person name="La Ragione R."/>
            <person name="Hildebrand F."/>
            <person name="Pallen M.J."/>
        </authorList>
    </citation>
    <scope>NUCLEOTIDE SEQUENCE</scope>
    <source>
        <strain evidence="15">26628</strain>
    </source>
</reference>
<gene>
    <name evidence="15" type="ORF">H9737_00510</name>
</gene>
<evidence type="ECO:0000256" key="11">
    <source>
        <dbReference type="ARBA" id="ARBA00038905"/>
    </source>
</evidence>
<evidence type="ECO:0000256" key="4">
    <source>
        <dbReference type="ARBA" id="ARBA00022705"/>
    </source>
</evidence>
<evidence type="ECO:0000256" key="13">
    <source>
        <dbReference type="SAM" id="MobiDB-lite"/>
    </source>
</evidence>
<dbReference type="GO" id="GO:0006260">
    <property type="term" value="P:DNA replication"/>
    <property type="evidence" value="ECO:0007669"/>
    <property type="project" value="UniProtKB-KW"/>
</dbReference>
<evidence type="ECO:0000256" key="7">
    <source>
        <dbReference type="ARBA" id="ARBA00022801"/>
    </source>
</evidence>
<keyword evidence="5" id="KW-0479">Metal-binding</keyword>
<keyword evidence="6" id="KW-0227">DNA damage</keyword>
<evidence type="ECO:0000256" key="6">
    <source>
        <dbReference type="ARBA" id="ARBA00022763"/>
    </source>
</evidence>
<evidence type="ECO:0000256" key="9">
    <source>
        <dbReference type="ARBA" id="ARBA00023204"/>
    </source>
</evidence>
<evidence type="ECO:0000256" key="2">
    <source>
        <dbReference type="ARBA" id="ARBA00005582"/>
    </source>
</evidence>
<dbReference type="Gene3D" id="3.90.79.10">
    <property type="entry name" value="Nucleoside Triphosphate Pyrophosphohydrolase"/>
    <property type="match status" value="1"/>
</dbReference>
<keyword evidence="3" id="KW-0515">Mutator protein</keyword>
<comment type="cofactor">
    <cofactor evidence="1">
        <name>Mg(2+)</name>
        <dbReference type="ChEBI" id="CHEBI:18420"/>
    </cofactor>
</comment>
<dbReference type="AlphaFoldDB" id="A0A9D1VT93"/>
<evidence type="ECO:0000256" key="5">
    <source>
        <dbReference type="ARBA" id="ARBA00022723"/>
    </source>
</evidence>
<dbReference type="PROSITE" id="PS51462">
    <property type="entry name" value="NUDIX"/>
    <property type="match status" value="1"/>
</dbReference>
<dbReference type="GO" id="GO:0035539">
    <property type="term" value="F:8-oxo-7,8-dihydrodeoxyguanosine triphosphate pyrophosphatase activity"/>
    <property type="evidence" value="ECO:0007669"/>
    <property type="project" value="UniProtKB-EC"/>
</dbReference>